<evidence type="ECO:0000313" key="2">
    <source>
        <dbReference type="Proteomes" id="UP000621447"/>
    </source>
</evidence>
<gene>
    <name evidence="1" type="ORF">HRV97_02585</name>
</gene>
<comment type="caution">
    <text evidence="1">The sequence shown here is derived from an EMBL/GenBank/DDBJ whole genome shotgun (WGS) entry which is preliminary data.</text>
</comment>
<reference evidence="1 2" key="1">
    <citation type="submission" date="2020-06" db="EMBL/GenBank/DDBJ databases">
        <title>Sphingomonas hominis sp. nov., a member of the Sphingomonas, isolated from the hair of a 22-year-old girl.</title>
        <authorList>
            <person name="Zhang D.-F."/>
            <person name="Cui X.-W."/>
        </authorList>
    </citation>
    <scope>NUCLEOTIDE SEQUENCE [LARGE SCALE GENOMIC DNA]</scope>
    <source>
        <strain evidence="1 2">HHU CXW</strain>
    </source>
</reference>
<sequence length="533" mass="56464">MAGALTTSALVASPAAARSHYVAPYIEATQAVAADLSNGDDVVTYSSLAAGIDAGVSTGRTDGQISYRYERRFSWEDGSDDLSVHSGLARVTTQLAPGLSLDAGALATRQRSDIRGAAPVNLIGTTDNLTQVYSLFAGPSVQTRAGPFDVSGAYQFGYTKVEGDADITLAPGSPRLDGYDSSTNHVVLASVGVPANRIAPFGVTVSGAYEREDTSQLDQQYEGYYGRGDVTLPVSRTVALRAGAGYERIKSMQRDPLLDTSGQAVVDNNGRFVTDPNSPERIAYDTDGLIYDAGVIWRPSPRLELQATAGYRYGGETYSGALSWRMSEVSGLQVVVYDAIETFGRQLRDGIAGLPTSFQTQRDPFGQLFGGCVFGRPTSGGSTNPAGGCLNDVFQSISTASYRARGIDGAWSIARGRTSWGIGGGYANRRLYAPNVAVGTQVLGLEDQSAYAQVFYSRALSRVSAFDANLYGNWFSSELPGAQDVYGGGLNGTYSHNFGRLGTSLSAGLYAFDQGDFDTQVSAQALLGARYNF</sequence>
<proteinExistence type="predicted"/>
<keyword evidence="2" id="KW-1185">Reference proteome</keyword>
<dbReference type="EMBL" id="JABULH010000001">
    <property type="protein sequence ID" value="NTS64047.1"/>
    <property type="molecule type" value="Genomic_DNA"/>
</dbReference>
<evidence type="ECO:0008006" key="3">
    <source>
        <dbReference type="Google" id="ProtNLM"/>
    </source>
</evidence>
<protein>
    <recommendedName>
        <fullName evidence="3">Preprotein translocase subunit YajC</fullName>
    </recommendedName>
</protein>
<dbReference type="SUPFAM" id="SSF56935">
    <property type="entry name" value="Porins"/>
    <property type="match status" value="1"/>
</dbReference>
<evidence type="ECO:0000313" key="1">
    <source>
        <dbReference type="EMBL" id="NTS64047.1"/>
    </source>
</evidence>
<name>A0ABX2JLR0_9SPHN</name>
<dbReference type="Proteomes" id="UP000621447">
    <property type="component" value="Unassembled WGS sequence"/>
</dbReference>
<organism evidence="1 2">
    <name type="scientific">Sphingomonas hominis</name>
    <dbReference type="NCBI Taxonomy" id="2741495"/>
    <lineage>
        <taxon>Bacteria</taxon>
        <taxon>Pseudomonadati</taxon>
        <taxon>Pseudomonadota</taxon>
        <taxon>Alphaproteobacteria</taxon>
        <taxon>Sphingomonadales</taxon>
        <taxon>Sphingomonadaceae</taxon>
        <taxon>Sphingomonas</taxon>
    </lineage>
</organism>
<accession>A0ABX2JLR0</accession>